<feature type="domain" description="RNA polymerase sigma factor 70 region 4 type 2" evidence="5">
    <location>
        <begin position="47"/>
        <end position="98"/>
    </location>
</feature>
<evidence type="ECO:0000259" key="5">
    <source>
        <dbReference type="Pfam" id="PF08281"/>
    </source>
</evidence>
<dbReference type="Proteomes" id="UP000248544">
    <property type="component" value="Unassembled WGS sequence"/>
</dbReference>
<proteinExistence type="inferred from homology"/>
<comment type="caution">
    <text evidence="6">The sequence shown here is derived from an EMBL/GenBank/DDBJ whole genome shotgun (WGS) entry which is preliminary data.</text>
</comment>
<dbReference type="Pfam" id="PF08281">
    <property type="entry name" value="Sigma70_r4_2"/>
    <property type="match status" value="1"/>
</dbReference>
<dbReference type="InterPro" id="IPR032710">
    <property type="entry name" value="NTF2-like_dom_sf"/>
</dbReference>
<protein>
    <recommendedName>
        <fullName evidence="5">RNA polymerase sigma factor 70 region 4 type 2 domain-containing protein</fullName>
    </recommendedName>
</protein>
<keyword evidence="4" id="KW-0804">Transcription</keyword>
<evidence type="ECO:0000256" key="1">
    <source>
        <dbReference type="ARBA" id="ARBA00010641"/>
    </source>
</evidence>
<dbReference type="GO" id="GO:0016987">
    <property type="term" value="F:sigma factor activity"/>
    <property type="evidence" value="ECO:0007669"/>
    <property type="project" value="UniProtKB-KW"/>
</dbReference>
<dbReference type="Gene3D" id="1.10.10.10">
    <property type="entry name" value="Winged helix-like DNA-binding domain superfamily/Winged helix DNA-binding domain"/>
    <property type="match status" value="1"/>
</dbReference>
<evidence type="ECO:0000313" key="7">
    <source>
        <dbReference type="Proteomes" id="UP000248544"/>
    </source>
</evidence>
<keyword evidence="2" id="KW-0805">Transcription regulation</keyword>
<dbReference type="GO" id="GO:0003677">
    <property type="term" value="F:DNA binding"/>
    <property type="evidence" value="ECO:0007669"/>
    <property type="project" value="InterPro"/>
</dbReference>
<dbReference type="Gene3D" id="3.10.450.50">
    <property type="match status" value="1"/>
</dbReference>
<dbReference type="SUPFAM" id="SSF88659">
    <property type="entry name" value="Sigma3 and sigma4 domains of RNA polymerase sigma factors"/>
    <property type="match status" value="1"/>
</dbReference>
<dbReference type="AlphaFoldDB" id="A0A2W2FYS7"/>
<accession>A0A2W2FYS7</accession>
<evidence type="ECO:0000256" key="3">
    <source>
        <dbReference type="ARBA" id="ARBA00023082"/>
    </source>
</evidence>
<evidence type="ECO:0000256" key="4">
    <source>
        <dbReference type="ARBA" id="ARBA00023163"/>
    </source>
</evidence>
<dbReference type="InterPro" id="IPR052704">
    <property type="entry name" value="ECF_Sigma-70_Domain"/>
</dbReference>
<dbReference type="PANTHER" id="PTHR30173:SF43">
    <property type="entry name" value="ECF RNA POLYMERASE SIGMA FACTOR SIGI-RELATED"/>
    <property type="match status" value="1"/>
</dbReference>
<evidence type="ECO:0000256" key="2">
    <source>
        <dbReference type="ARBA" id="ARBA00023015"/>
    </source>
</evidence>
<gene>
    <name evidence="6" type="ORF">C1I98_22505</name>
</gene>
<keyword evidence="7" id="KW-1185">Reference proteome</keyword>
<name>A0A2W2FYS7_9ACTN</name>
<dbReference type="InterPro" id="IPR013324">
    <property type="entry name" value="RNA_pol_sigma_r3/r4-like"/>
</dbReference>
<dbReference type="PANTHER" id="PTHR30173">
    <property type="entry name" value="SIGMA 19 FACTOR"/>
    <property type="match status" value="1"/>
</dbReference>
<dbReference type="SUPFAM" id="SSF54427">
    <property type="entry name" value="NTF2-like"/>
    <property type="match status" value="1"/>
</dbReference>
<organism evidence="6 7">
    <name type="scientific">Spongiactinospora gelatinilytica</name>
    <dbReference type="NCBI Taxonomy" id="2666298"/>
    <lineage>
        <taxon>Bacteria</taxon>
        <taxon>Bacillati</taxon>
        <taxon>Actinomycetota</taxon>
        <taxon>Actinomycetes</taxon>
        <taxon>Streptosporangiales</taxon>
        <taxon>Streptosporangiaceae</taxon>
        <taxon>Spongiactinospora</taxon>
    </lineage>
</organism>
<keyword evidence="3" id="KW-0731">Sigma factor</keyword>
<dbReference type="EMBL" id="POUA01000189">
    <property type="protein sequence ID" value="PZG40881.1"/>
    <property type="molecule type" value="Genomic_DNA"/>
</dbReference>
<evidence type="ECO:0000313" key="6">
    <source>
        <dbReference type="EMBL" id="PZG40881.1"/>
    </source>
</evidence>
<reference evidence="6 7" key="1">
    <citation type="submission" date="2018-01" db="EMBL/GenBank/DDBJ databases">
        <title>Draft genome sequence of Sphaerisporangium sp. 7K107.</title>
        <authorList>
            <person name="Sahin N."/>
            <person name="Saygin H."/>
            <person name="Ay H."/>
        </authorList>
    </citation>
    <scope>NUCLEOTIDE SEQUENCE [LARGE SCALE GENOMIC DNA]</scope>
    <source>
        <strain evidence="6 7">7K107</strain>
    </source>
</reference>
<dbReference type="GO" id="GO:0006352">
    <property type="term" value="P:DNA-templated transcription initiation"/>
    <property type="evidence" value="ECO:0007669"/>
    <property type="project" value="InterPro"/>
</dbReference>
<comment type="similarity">
    <text evidence="1">Belongs to the sigma-70 factor family. ECF subfamily.</text>
</comment>
<dbReference type="InterPro" id="IPR013249">
    <property type="entry name" value="RNA_pol_sigma70_r4_t2"/>
</dbReference>
<sequence length="234" mass="26248">MVSRVCYDQLTSARSRRESYIGQWLPEPVVEELGPEDRATMDDSISLALLAVLERLTPAERTSFVLHDVFDVPFDEIADIVGRSTGAVRQLASRARVRVRVREYGLRRTPERSAHLKMVAAFAAAATSGDLPGLVAALDPDVVWTAAAGSPRRSPRSPVRRRSPGWSWGWWSAGTRACPQSSARWTARRAWWCWTRRGRWTPCWRSPWRRAASPGWTSCAIRRSCGTSVCDTAH</sequence>
<dbReference type="InterPro" id="IPR036388">
    <property type="entry name" value="WH-like_DNA-bd_sf"/>
</dbReference>